<dbReference type="EMBL" id="PGCI01000708">
    <property type="protein sequence ID" value="PLW19852.1"/>
    <property type="molecule type" value="Genomic_DNA"/>
</dbReference>
<protein>
    <submittedName>
        <fullName evidence="3">Uncharacterized protein</fullName>
    </submittedName>
</protein>
<accession>A0A2N5T734</accession>
<feature type="signal peptide" evidence="1">
    <location>
        <begin position="1"/>
        <end position="19"/>
    </location>
</feature>
<dbReference type="AlphaFoldDB" id="A0A2N5T734"/>
<dbReference type="EMBL" id="PGCJ01000016">
    <property type="protein sequence ID" value="PLW56931.1"/>
    <property type="molecule type" value="Genomic_DNA"/>
</dbReference>
<evidence type="ECO:0000313" key="6">
    <source>
        <dbReference type="Proteomes" id="UP000235388"/>
    </source>
</evidence>
<evidence type="ECO:0000313" key="4">
    <source>
        <dbReference type="EMBL" id="PLW44268.1"/>
    </source>
</evidence>
<dbReference type="Proteomes" id="UP000235388">
    <property type="component" value="Unassembled WGS sequence"/>
</dbReference>
<dbReference type="EMBL" id="PGCJ01000785">
    <property type="protein sequence ID" value="PLW21311.1"/>
    <property type="molecule type" value="Genomic_DNA"/>
</dbReference>
<gene>
    <name evidence="5" type="ORF">PCANC_01247</name>
    <name evidence="3" type="ORF">PCANC_05054</name>
    <name evidence="4" type="ORF">PCASD_03832</name>
    <name evidence="2" type="ORF">PCASD_17208</name>
</gene>
<dbReference type="Proteomes" id="UP000235392">
    <property type="component" value="Unassembled WGS sequence"/>
</dbReference>
<name>A0A2N5T734_9BASI</name>
<keyword evidence="1" id="KW-0732">Signal</keyword>
<dbReference type="EMBL" id="PGCI01000059">
    <property type="protein sequence ID" value="PLW44268.1"/>
    <property type="molecule type" value="Genomic_DNA"/>
</dbReference>
<reference evidence="6 7" key="1">
    <citation type="submission" date="2017-11" db="EMBL/GenBank/DDBJ databases">
        <title>De novo assembly and phasing of dikaryotic genomes from two isolates of Puccinia coronata f. sp. avenae, the causal agent of oat crown rust.</title>
        <authorList>
            <person name="Miller M.E."/>
            <person name="Zhang Y."/>
            <person name="Omidvar V."/>
            <person name="Sperschneider J."/>
            <person name="Schwessinger B."/>
            <person name="Raley C."/>
            <person name="Palmer J.M."/>
            <person name="Garnica D."/>
            <person name="Upadhyaya N."/>
            <person name="Rathjen J."/>
            <person name="Taylor J.M."/>
            <person name="Park R.F."/>
            <person name="Dodds P.N."/>
            <person name="Hirsch C.D."/>
            <person name="Kianian S.F."/>
            <person name="Figueroa M."/>
        </authorList>
    </citation>
    <scope>NUCLEOTIDE SEQUENCE [LARGE SCALE GENOMIC DNA]</scope>
    <source>
        <strain evidence="3">12NC29</strain>
        <strain evidence="2">12SD80</strain>
    </source>
</reference>
<feature type="chain" id="PRO_5015083678" evidence="1">
    <location>
        <begin position="20"/>
        <end position="129"/>
    </location>
</feature>
<sequence>MNWRAYLLVISLAIIAASASYDEQLLELANQIASAPRPNNRRIGFDHHVGAKIINPRGDNVRAISSDFNRDHEPQQEIQTARGSKRDHINSHEVIPLPRCQSQAAGNVLSMGKKAKLQNHEYVVWLCDE</sequence>
<evidence type="ECO:0000256" key="1">
    <source>
        <dbReference type="SAM" id="SignalP"/>
    </source>
</evidence>
<proteinExistence type="predicted"/>
<evidence type="ECO:0000313" key="5">
    <source>
        <dbReference type="EMBL" id="PLW56931.1"/>
    </source>
</evidence>
<comment type="caution">
    <text evidence="3">The sequence shown here is derived from an EMBL/GenBank/DDBJ whole genome shotgun (WGS) entry which is preliminary data.</text>
</comment>
<keyword evidence="6" id="KW-1185">Reference proteome</keyword>
<evidence type="ECO:0000313" key="7">
    <source>
        <dbReference type="Proteomes" id="UP000235392"/>
    </source>
</evidence>
<organism evidence="3 6">
    <name type="scientific">Puccinia coronata f. sp. avenae</name>
    <dbReference type="NCBI Taxonomy" id="200324"/>
    <lineage>
        <taxon>Eukaryota</taxon>
        <taxon>Fungi</taxon>
        <taxon>Dikarya</taxon>
        <taxon>Basidiomycota</taxon>
        <taxon>Pucciniomycotina</taxon>
        <taxon>Pucciniomycetes</taxon>
        <taxon>Pucciniales</taxon>
        <taxon>Pucciniaceae</taxon>
        <taxon>Puccinia</taxon>
    </lineage>
</organism>
<evidence type="ECO:0000313" key="2">
    <source>
        <dbReference type="EMBL" id="PLW19852.1"/>
    </source>
</evidence>
<evidence type="ECO:0000313" key="3">
    <source>
        <dbReference type="EMBL" id="PLW21311.1"/>
    </source>
</evidence>